<dbReference type="Pfam" id="PF22521">
    <property type="entry name" value="HypF_C_2"/>
    <property type="match status" value="2"/>
</dbReference>
<evidence type="ECO:0000256" key="9">
    <source>
        <dbReference type="PROSITE-ProRule" id="PRU00520"/>
    </source>
</evidence>
<dbReference type="PROSITE" id="PS51163">
    <property type="entry name" value="YRDC"/>
    <property type="match status" value="1"/>
</dbReference>
<dbReference type="PROSITE" id="PS51160">
    <property type="entry name" value="ACYLPHOSPHATASE_3"/>
    <property type="match status" value="1"/>
</dbReference>
<feature type="active site" evidence="9">
    <location>
        <position position="37"/>
    </location>
</feature>
<dbReference type="Gene3D" id="3.90.870.50">
    <property type="match status" value="1"/>
</dbReference>
<dbReference type="InterPro" id="IPR041440">
    <property type="entry name" value="HypF_C"/>
</dbReference>
<keyword evidence="9" id="KW-0378">Hydrolase</keyword>
<dbReference type="Pfam" id="PF00708">
    <property type="entry name" value="Acylphosphatase"/>
    <property type="match status" value="1"/>
</dbReference>
<dbReference type="NCBIfam" id="TIGR00143">
    <property type="entry name" value="hypF"/>
    <property type="match status" value="1"/>
</dbReference>
<accession>A0ABS3LLE7</accession>
<evidence type="ECO:0000256" key="2">
    <source>
        <dbReference type="ARBA" id="ARBA00008097"/>
    </source>
</evidence>
<keyword evidence="6" id="KW-0862">Zinc</keyword>
<dbReference type="InterPro" id="IPR006070">
    <property type="entry name" value="Sua5-like_dom"/>
</dbReference>
<dbReference type="PROSITE" id="PS00150">
    <property type="entry name" value="ACYLPHOSPHATASE_1"/>
    <property type="match status" value="1"/>
</dbReference>
<feature type="active site" evidence="9">
    <location>
        <position position="19"/>
    </location>
</feature>
<dbReference type="Gene3D" id="3.30.420.40">
    <property type="match status" value="1"/>
</dbReference>
<dbReference type="InterPro" id="IPR001792">
    <property type="entry name" value="Acylphosphatase-like_dom"/>
</dbReference>
<evidence type="ECO:0000256" key="3">
    <source>
        <dbReference type="ARBA" id="ARBA00022598"/>
    </source>
</evidence>
<keyword evidence="14" id="KW-1185">Reference proteome</keyword>
<feature type="region of interest" description="Disordered" evidence="10">
    <location>
        <begin position="648"/>
        <end position="697"/>
    </location>
</feature>
<dbReference type="PANTHER" id="PTHR42959">
    <property type="entry name" value="CARBAMOYLTRANSFERASE"/>
    <property type="match status" value="1"/>
</dbReference>
<keyword evidence="4" id="KW-0479">Metal-binding</keyword>
<feature type="compositionally biased region" description="Basic and acidic residues" evidence="10">
    <location>
        <begin position="668"/>
        <end position="682"/>
    </location>
</feature>
<organism evidence="13 14">
    <name type="scientific">Acetobacter suratthaniensis</name>
    <dbReference type="NCBI Taxonomy" id="1502841"/>
    <lineage>
        <taxon>Bacteria</taxon>
        <taxon>Pseudomonadati</taxon>
        <taxon>Pseudomonadota</taxon>
        <taxon>Alphaproteobacteria</taxon>
        <taxon>Acetobacterales</taxon>
        <taxon>Acetobacteraceae</taxon>
        <taxon>Acetobacter</taxon>
    </lineage>
</organism>
<dbReference type="EMBL" id="JAFVMG010000005">
    <property type="protein sequence ID" value="MBO1328180.1"/>
    <property type="molecule type" value="Genomic_DNA"/>
</dbReference>
<evidence type="ECO:0000256" key="7">
    <source>
        <dbReference type="ARBA" id="ARBA00048220"/>
    </source>
</evidence>
<dbReference type="Gene3D" id="3.30.110.120">
    <property type="match status" value="1"/>
</dbReference>
<dbReference type="PANTHER" id="PTHR42959:SF1">
    <property type="entry name" value="CARBAMOYLTRANSFERASE HYPF"/>
    <property type="match status" value="1"/>
</dbReference>
<evidence type="ECO:0000259" key="11">
    <source>
        <dbReference type="PROSITE" id="PS51160"/>
    </source>
</evidence>
<comment type="catalytic activity">
    <reaction evidence="7 8">
        <text>C-terminal L-cysteinyl-[HypE protein] + carbamoyl phosphate + ATP + H2O = C-terminal S-carboxamide-L-cysteinyl-[HypE protein] + AMP + phosphate + diphosphate + H(+)</text>
        <dbReference type="Rhea" id="RHEA:55636"/>
        <dbReference type="Rhea" id="RHEA-COMP:14247"/>
        <dbReference type="Rhea" id="RHEA-COMP:14392"/>
        <dbReference type="ChEBI" id="CHEBI:15377"/>
        <dbReference type="ChEBI" id="CHEBI:15378"/>
        <dbReference type="ChEBI" id="CHEBI:30616"/>
        <dbReference type="ChEBI" id="CHEBI:33019"/>
        <dbReference type="ChEBI" id="CHEBI:43474"/>
        <dbReference type="ChEBI" id="CHEBI:58228"/>
        <dbReference type="ChEBI" id="CHEBI:76913"/>
        <dbReference type="ChEBI" id="CHEBI:139126"/>
        <dbReference type="ChEBI" id="CHEBI:456215"/>
    </reaction>
</comment>
<keyword evidence="5" id="KW-0863">Zinc-finger</keyword>
<dbReference type="SUPFAM" id="SSF54975">
    <property type="entry name" value="Acylphosphatase/BLUF domain-like"/>
    <property type="match status" value="1"/>
</dbReference>
<dbReference type="Pfam" id="PF07503">
    <property type="entry name" value="zf-HYPF"/>
    <property type="match status" value="2"/>
</dbReference>
<evidence type="ECO:0000256" key="1">
    <source>
        <dbReference type="ARBA" id="ARBA00004711"/>
    </source>
</evidence>
<evidence type="ECO:0000256" key="6">
    <source>
        <dbReference type="ARBA" id="ARBA00022833"/>
    </source>
</evidence>
<dbReference type="SUPFAM" id="SSF55821">
    <property type="entry name" value="YrdC/RibB"/>
    <property type="match status" value="1"/>
</dbReference>
<proteinExistence type="inferred from homology"/>
<name>A0ABS3LLE7_9PROT</name>
<evidence type="ECO:0000313" key="13">
    <source>
        <dbReference type="EMBL" id="MBO1328180.1"/>
    </source>
</evidence>
<dbReference type="Proteomes" id="UP000664399">
    <property type="component" value="Unassembled WGS sequence"/>
</dbReference>
<comment type="function">
    <text evidence="8">Involved in the maturation of [NiFe] hydrogenases. Along with HypE, it catalyzes the synthesis of the CN ligands of the active site iron of [NiFe]-hydrogenases. HypF functions as a carbamoyl transferase using carbamoylphosphate as a substrate and transferring the carboxamido moiety in an ATP-dependent reaction to the thiolate of the C-terminal cysteine of HypE yielding a protein-S-carboxamide.</text>
</comment>
<dbReference type="InterPro" id="IPR004421">
    <property type="entry name" value="Carbamoyltransferase_HypF"/>
</dbReference>
<evidence type="ECO:0000313" key="14">
    <source>
        <dbReference type="Proteomes" id="UP000664399"/>
    </source>
</evidence>
<dbReference type="Pfam" id="PF17788">
    <property type="entry name" value="HypF_C"/>
    <property type="match status" value="1"/>
</dbReference>
<dbReference type="InterPro" id="IPR017945">
    <property type="entry name" value="DHBP_synth_RibB-like_a/b_dom"/>
</dbReference>
<dbReference type="InterPro" id="IPR036046">
    <property type="entry name" value="Acylphosphatase-like_dom_sf"/>
</dbReference>
<dbReference type="Pfam" id="PF01300">
    <property type="entry name" value="Sua5_yciO_yrdC"/>
    <property type="match status" value="1"/>
</dbReference>
<feature type="domain" description="Acylphosphatase-like" evidence="11">
    <location>
        <begin position="4"/>
        <end position="89"/>
    </location>
</feature>
<dbReference type="InterPro" id="IPR055128">
    <property type="entry name" value="HypF_C_2"/>
</dbReference>
<dbReference type="InterPro" id="IPR011125">
    <property type="entry name" value="Znf_HypF"/>
</dbReference>
<keyword evidence="3" id="KW-0436">Ligase</keyword>
<feature type="domain" description="YrdC-like" evidence="12">
    <location>
        <begin position="195"/>
        <end position="378"/>
    </location>
</feature>
<dbReference type="RefSeq" id="WP_207854023.1">
    <property type="nucleotide sequence ID" value="NZ_JAFVMG010000005.1"/>
</dbReference>
<evidence type="ECO:0000256" key="8">
    <source>
        <dbReference type="PIRNR" id="PIRNR006256"/>
    </source>
</evidence>
<dbReference type="PIRSF" id="PIRSF006256">
    <property type="entry name" value="CMPcnvr_hdrg_mat"/>
    <property type="match status" value="1"/>
</dbReference>
<evidence type="ECO:0000256" key="5">
    <source>
        <dbReference type="ARBA" id="ARBA00022771"/>
    </source>
</evidence>
<reference evidence="13 14" key="1">
    <citation type="submission" date="2021-03" db="EMBL/GenBank/DDBJ databases">
        <title>The complete genome sequence of Acetobacter suratthaniensis TBRC 1719.</title>
        <authorList>
            <person name="Charoenyingcharoen P."/>
            <person name="Yukphan P."/>
        </authorList>
    </citation>
    <scope>NUCLEOTIDE SEQUENCE [LARGE SCALE GENOMIC DNA]</scope>
    <source>
        <strain evidence="13 14">TBRC 1719</strain>
    </source>
</reference>
<comment type="pathway">
    <text evidence="1 8">Protein modification; [NiFe] hydrogenase maturation.</text>
</comment>
<comment type="caution">
    <text evidence="13">The sequence shown here is derived from an EMBL/GenBank/DDBJ whole genome shotgun (WGS) entry which is preliminary data.</text>
</comment>
<protein>
    <recommendedName>
        <fullName evidence="8">Carbamoyltransferase HypF</fullName>
        <ecNumber evidence="8">6.2.-.-</ecNumber>
    </recommendedName>
</protein>
<gene>
    <name evidence="13" type="primary">hypF</name>
    <name evidence="13" type="ORF">J2D75_06785</name>
</gene>
<evidence type="ECO:0000256" key="4">
    <source>
        <dbReference type="ARBA" id="ARBA00022723"/>
    </source>
</evidence>
<feature type="compositionally biased region" description="Polar residues" evidence="10">
    <location>
        <begin position="683"/>
        <end position="694"/>
    </location>
</feature>
<evidence type="ECO:0000259" key="12">
    <source>
        <dbReference type="PROSITE" id="PS51163"/>
    </source>
</evidence>
<comment type="similarity">
    <text evidence="2 8">Belongs to the carbamoyltransferase HypF family.</text>
</comment>
<comment type="catalytic activity">
    <reaction evidence="9">
        <text>an acyl phosphate + H2O = a carboxylate + phosphate + H(+)</text>
        <dbReference type="Rhea" id="RHEA:14965"/>
        <dbReference type="ChEBI" id="CHEBI:15377"/>
        <dbReference type="ChEBI" id="CHEBI:15378"/>
        <dbReference type="ChEBI" id="CHEBI:29067"/>
        <dbReference type="ChEBI" id="CHEBI:43474"/>
        <dbReference type="ChEBI" id="CHEBI:59918"/>
        <dbReference type="EC" id="3.6.1.7"/>
    </reaction>
</comment>
<dbReference type="EC" id="6.2.-.-" evidence="8"/>
<dbReference type="InterPro" id="IPR051060">
    <property type="entry name" value="Carbamoyltrans_HypF-like"/>
</dbReference>
<evidence type="ECO:0000256" key="10">
    <source>
        <dbReference type="SAM" id="MobiDB-lite"/>
    </source>
</evidence>
<sequence>MRATERMTVTGSVQGVGFRPFVWRTAHALCIAGEVRNRGDHVEILATGTQAQRDSLAEALRRGPRHARVENVTRTPEALLFTGAFTIATSEAGALQSGIVPDLALCPACHTEIRTPSSRRWRYALTCCADCGPRFSIVTGFPYDRANTTMAPFTLCAACRADYENPADRRFHAEPVACPTCGPRLRYTGPATPGEDPLDSAASLLRAGGILAIKGTGGYHLACLATDTTAIATLRARKHRPTKPLAVMVADTAAACAFAAPNAAELHLLQQASAPIVTVRATPALPANLAPGLDRIGLMLAYTPLHALLIEQVGQPLVMTSGNRSGAPQAIEDETALRDLAGIADGWLYHDRRIARRLDDSVCAMIAGQSMTLRRGRGLAPRRLPLPAGFETLPPVLALGGDLKAAFCLTQNGQALLSHHLGDLPAEGVENTARQALADYQTLFGLTPALVAVDAHPDYISHRLGTALSQQRGLPLHPIWHHHAHIAACMAEHGLAADTAPVIGLALDGTGLGPDGTAWGCEALLCDYRTAHHAGRLARTPMPGADRAAREPWRMLLAHLDTALGPDATTHALALGLLPALHNRPLDTLRAMMRKGVNAPPCSSAGRLFDAMAALLDIASERLTHEGEAAMRLEALARQAPALRETLPKSLTDSGPDEPTNGQPDGQPDGRAHSHPGRRPDSPTDSPTAANTTLPHAATLPAPVPGMVFGLACTPDGVWELDPAPLWAAALAAKGRGVPACTLAAGFHAALAAGLTDLVMNLLPPQAPCPPGFTQPLLRTVVLGGGVMANDLLVSALVARLEAVGLRVLRPAFAPPGDGGLALGQAVITAARARMETR</sequence>
<dbReference type="InterPro" id="IPR017968">
    <property type="entry name" value="Acylphosphatase_CS"/>
</dbReference>